<dbReference type="Proteomes" id="UP001597264">
    <property type="component" value="Unassembled WGS sequence"/>
</dbReference>
<dbReference type="InterPro" id="IPR007138">
    <property type="entry name" value="ABM_dom"/>
</dbReference>
<accession>A0ABW3UDW0</accession>
<keyword evidence="2" id="KW-0560">Oxidoreductase</keyword>
<dbReference type="PANTHER" id="PTHR33336">
    <property type="entry name" value="QUINOL MONOOXYGENASE YGIN-RELATED"/>
    <property type="match status" value="1"/>
</dbReference>
<organism evidence="2 3">
    <name type="scientific">Microbulbifer celer</name>
    <dbReference type="NCBI Taxonomy" id="435905"/>
    <lineage>
        <taxon>Bacteria</taxon>
        <taxon>Pseudomonadati</taxon>
        <taxon>Pseudomonadota</taxon>
        <taxon>Gammaproteobacteria</taxon>
        <taxon>Cellvibrionales</taxon>
        <taxon>Microbulbiferaceae</taxon>
        <taxon>Microbulbifer</taxon>
    </lineage>
</organism>
<dbReference type="Pfam" id="PF03992">
    <property type="entry name" value="ABM"/>
    <property type="match status" value="1"/>
</dbReference>
<proteinExistence type="predicted"/>
<dbReference type="SUPFAM" id="SSF54909">
    <property type="entry name" value="Dimeric alpha+beta barrel"/>
    <property type="match status" value="1"/>
</dbReference>
<comment type="caution">
    <text evidence="2">The sequence shown here is derived from an EMBL/GenBank/DDBJ whole genome shotgun (WGS) entry which is preliminary data.</text>
</comment>
<dbReference type="EMBL" id="JBHTLR010000034">
    <property type="protein sequence ID" value="MFD1218387.1"/>
    <property type="molecule type" value="Genomic_DNA"/>
</dbReference>
<dbReference type="EC" id="1.-.-.-" evidence="2"/>
<dbReference type="PROSITE" id="PS51725">
    <property type="entry name" value="ABM"/>
    <property type="match status" value="1"/>
</dbReference>
<keyword evidence="3" id="KW-1185">Reference proteome</keyword>
<keyword evidence="2" id="KW-0503">Monooxygenase</keyword>
<name>A0ABW3UDW0_9GAMM</name>
<dbReference type="RefSeq" id="WP_230435090.1">
    <property type="nucleotide sequence ID" value="NZ_CP087715.1"/>
</dbReference>
<protein>
    <submittedName>
        <fullName evidence="2">Quinol monooxygenase</fullName>
        <ecNumber evidence="2">1.-.-.-</ecNumber>
    </submittedName>
</protein>
<sequence>MFCIFIKVTLKPGCKDAYLKVIRQNAAASVENEPGCHRFDVLEDRESESLVYLYEIYASSEALQAHKETAHYRKDRPLINELIAEQEVIRANVLQSVPRVG</sequence>
<evidence type="ECO:0000259" key="1">
    <source>
        <dbReference type="PROSITE" id="PS51725"/>
    </source>
</evidence>
<dbReference type="GO" id="GO:0004497">
    <property type="term" value="F:monooxygenase activity"/>
    <property type="evidence" value="ECO:0007669"/>
    <property type="project" value="UniProtKB-KW"/>
</dbReference>
<evidence type="ECO:0000313" key="2">
    <source>
        <dbReference type="EMBL" id="MFD1218387.1"/>
    </source>
</evidence>
<dbReference type="InterPro" id="IPR011008">
    <property type="entry name" value="Dimeric_a/b-barrel"/>
</dbReference>
<reference evidence="3" key="1">
    <citation type="journal article" date="2019" name="Int. J. Syst. Evol. Microbiol.">
        <title>The Global Catalogue of Microorganisms (GCM) 10K type strain sequencing project: providing services to taxonomists for standard genome sequencing and annotation.</title>
        <authorList>
            <consortium name="The Broad Institute Genomics Platform"/>
            <consortium name="The Broad Institute Genome Sequencing Center for Infectious Disease"/>
            <person name="Wu L."/>
            <person name="Ma J."/>
        </authorList>
    </citation>
    <scope>NUCLEOTIDE SEQUENCE [LARGE SCALE GENOMIC DNA]</scope>
    <source>
        <strain evidence="3">CCUG 54356</strain>
    </source>
</reference>
<gene>
    <name evidence="2" type="ORF">ACFQ2X_17435</name>
</gene>
<dbReference type="Gene3D" id="3.30.70.100">
    <property type="match status" value="1"/>
</dbReference>
<evidence type="ECO:0000313" key="3">
    <source>
        <dbReference type="Proteomes" id="UP001597264"/>
    </source>
</evidence>
<dbReference type="PANTHER" id="PTHR33336:SF3">
    <property type="entry name" value="ABM DOMAIN-CONTAINING PROTEIN"/>
    <property type="match status" value="1"/>
</dbReference>
<feature type="domain" description="ABM" evidence="1">
    <location>
        <begin position="2"/>
        <end position="94"/>
    </location>
</feature>
<dbReference type="InterPro" id="IPR050744">
    <property type="entry name" value="AI-2_Isomerase_LsrG"/>
</dbReference>